<feature type="region of interest" description="Disordered" evidence="1">
    <location>
        <begin position="297"/>
        <end position="321"/>
    </location>
</feature>
<dbReference type="Proteomes" id="UP000092600">
    <property type="component" value="Unassembled WGS sequence"/>
</dbReference>
<feature type="compositionally biased region" description="Pro residues" evidence="1">
    <location>
        <begin position="81"/>
        <end position="97"/>
    </location>
</feature>
<dbReference type="EMBL" id="LSRQ01000006">
    <property type="protein sequence ID" value="OAY86119.1"/>
    <property type="molecule type" value="Genomic_DNA"/>
</dbReference>
<feature type="domain" description="BSD" evidence="2">
    <location>
        <begin position="214"/>
        <end position="269"/>
    </location>
</feature>
<dbReference type="AlphaFoldDB" id="A0A199W9Y4"/>
<feature type="compositionally biased region" description="Acidic residues" evidence="1">
    <location>
        <begin position="474"/>
        <end position="484"/>
    </location>
</feature>
<name>A0A199W9Y4_ANACO</name>
<comment type="caution">
    <text evidence="3">The sequence shown here is derived from an EMBL/GenBank/DDBJ whole genome shotgun (WGS) entry which is preliminary data.</text>
</comment>
<evidence type="ECO:0000259" key="2">
    <source>
        <dbReference type="PROSITE" id="PS50858"/>
    </source>
</evidence>
<feature type="region of interest" description="Disordered" evidence="1">
    <location>
        <begin position="377"/>
        <end position="484"/>
    </location>
</feature>
<dbReference type="SUPFAM" id="SSF140383">
    <property type="entry name" value="BSD domain-like"/>
    <property type="match status" value="1"/>
</dbReference>
<feature type="compositionally biased region" description="Basic and acidic residues" evidence="1">
    <location>
        <begin position="18"/>
        <end position="27"/>
    </location>
</feature>
<dbReference type="PROSITE" id="PS50858">
    <property type="entry name" value="BSD"/>
    <property type="match status" value="1"/>
</dbReference>
<dbReference type="PANTHER" id="PTHR31923">
    <property type="entry name" value="BSD DOMAIN-CONTAINING PROTEIN"/>
    <property type="match status" value="1"/>
</dbReference>
<dbReference type="SMART" id="SM00751">
    <property type="entry name" value="BSD"/>
    <property type="match status" value="1"/>
</dbReference>
<dbReference type="PANTHER" id="PTHR31923:SF4">
    <property type="entry name" value="BSD DOMAIN-CONTAINING PROTEIN"/>
    <property type="match status" value="1"/>
</dbReference>
<feature type="compositionally biased region" description="Basic and acidic residues" evidence="1">
    <location>
        <begin position="304"/>
        <end position="321"/>
    </location>
</feature>
<dbReference type="InterPro" id="IPR035925">
    <property type="entry name" value="BSD_dom_sf"/>
</dbReference>
<accession>A0A199W9Y4</accession>
<reference evidence="3 4" key="1">
    <citation type="journal article" date="2016" name="DNA Res.">
        <title>The draft genome of MD-2 pineapple using hybrid error correction of long reads.</title>
        <authorList>
            <person name="Redwan R.M."/>
            <person name="Saidin A."/>
            <person name="Kumar S.V."/>
        </authorList>
    </citation>
    <scope>NUCLEOTIDE SEQUENCE [LARGE SCALE GENOMIC DNA]</scope>
    <source>
        <strain evidence="4">cv. MD2</strain>
        <tissue evidence="3">Leaf</tissue>
    </source>
</reference>
<gene>
    <name evidence="3" type="ORF">ACMD2_14875</name>
</gene>
<dbReference type="Pfam" id="PF03909">
    <property type="entry name" value="BSD"/>
    <property type="match status" value="1"/>
</dbReference>
<feature type="compositionally biased region" description="Polar residues" evidence="1">
    <location>
        <begin position="450"/>
        <end position="473"/>
    </location>
</feature>
<organism evidence="3 4">
    <name type="scientific">Ananas comosus</name>
    <name type="common">Pineapple</name>
    <name type="synonym">Ananas ananas</name>
    <dbReference type="NCBI Taxonomy" id="4615"/>
    <lineage>
        <taxon>Eukaryota</taxon>
        <taxon>Viridiplantae</taxon>
        <taxon>Streptophyta</taxon>
        <taxon>Embryophyta</taxon>
        <taxon>Tracheophyta</taxon>
        <taxon>Spermatophyta</taxon>
        <taxon>Magnoliopsida</taxon>
        <taxon>Liliopsida</taxon>
        <taxon>Poales</taxon>
        <taxon>Bromeliaceae</taxon>
        <taxon>Bromelioideae</taxon>
        <taxon>Ananas</taxon>
    </lineage>
</organism>
<evidence type="ECO:0000313" key="3">
    <source>
        <dbReference type="EMBL" id="OAY86119.1"/>
    </source>
</evidence>
<proteinExistence type="predicted"/>
<feature type="compositionally biased region" description="Acidic residues" evidence="1">
    <location>
        <begin position="391"/>
        <end position="405"/>
    </location>
</feature>
<feature type="compositionally biased region" description="Acidic residues" evidence="1">
    <location>
        <begin position="420"/>
        <end position="434"/>
    </location>
</feature>
<dbReference type="Gene3D" id="1.10.3970.10">
    <property type="entry name" value="BSD domain"/>
    <property type="match status" value="1"/>
</dbReference>
<feature type="region of interest" description="Disordered" evidence="1">
    <location>
        <begin position="1"/>
        <end position="64"/>
    </location>
</feature>
<sequence>MATRRRRREEEAEAPPTDPHHRHDERSPPPQPHGGGEGGEGSREDDDEEAPDAPSRGVKDDLSELTVTLARQFWGVASFLAPPPSPPSHPNPNPSPEPAAAAAESEVVAAESPRLAGIRSDFAEIGGKFRSGISMLSNAKAVSEISKIASSLIQFGSQEEEEEGDGDDYEGEELGEVEKIKLRGVGVTEEVLVFARNISMHPETWIDFPAFGDDEDSNDFEMSEAQQEHALAIEHLVPRIAALSSELCPIQMSEKCFWKIYFVLLHSRLNKHDAELLSTPQIVKARENLLVDLPHRTKPKPQRIVKEPPSDKENVSSSPTEEKVILPLTTQKEVIISEKPSIHEDVVTEKHPVETSEVKIVDKSIIKEELSTESRGKDLPIATSNVSLQKDEEDGDDWFEEEETGESNSTRGASIPILGNEEDVSFSDLEEEDNEQGRDIISRTAPNVEGSRTNTSRGWVQLNKGSPQTNEGNDWSDIEDIDVA</sequence>
<evidence type="ECO:0000313" key="4">
    <source>
        <dbReference type="Proteomes" id="UP000092600"/>
    </source>
</evidence>
<protein>
    <recommendedName>
        <fullName evidence="2">BSD domain-containing protein</fullName>
    </recommendedName>
</protein>
<feature type="compositionally biased region" description="Low complexity" evidence="1">
    <location>
        <begin position="98"/>
        <end position="108"/>
    </location>
</feature>
<feature type="region of interest" description="Disordered" evidence="1">
    <location>
        <begin position="78"/>
        <end position="108"/>
    </location>
</feature>
<dbReference type="InterPro" id="IPR005607">
    <property type="entry name" value="BSD_dom"/>
</dbReference>
<evidence type="ECO:0000256" key="1">
    <source>
        <dbReference type="SAM" id="MobiDB-lite"/>
    </source>
</evidence>